<dbReference type="Proteomes" id="UP001433268">
    <property type="component" value="Unassembled WGS sequence"/>
</dbReference>
<protein>
    <submittedName>
        <fullName evidence="1">Uncharacterized protein</fullName>
    </submittedName>
</protein>
<dbReference type="GeneID" id="92046031"/>
<evidence type="ECO:0000313" key="2">
    <source>
        <dbReference type="Proteomes" id="UP001433268"/>
    </source>
</evidence>
<proteinExistence type="predicted"/>
<evidence type="ECO:0000313" key="1">
    <source>
        <dbReference type="EMBL" id="KAK8080838.1"/>
    </source>
</evidence>
<organism evidence="1 2">
    <name type="scientific">Apiospora hydei</name>
    <dbReference type="NCBI Taxonomy" id="1337664"/>
    <lineage>
        <taxon>Eukaryota</taxon>
        <taxon>Fungi</taxon>
        <taxon>Dikarya</taxon>
        <taxon>Ascomycota</taxon>
        <taxon>Pezizomycotina</taxon>
        <taxon>Sordariomycetes</taxon>
        <taxon>Xylariomycetidae</taxon>
        <taxon>Amphisphaeriales</taxon>
        <taxon>Apiosporaceae</taxon>
        <taxon>Apiospora</taxon>
    </lineage>
</organism>
<sequence length="297" mass="33125">MPSFPSYRERFTSGQVAQLTPEAWRLFWALQGPLASAVSVMSEDWRATGSEPREPYVQGRTPASDVPTAWHPIASAPLTEPKIGSIAVEVDAGAGFVTVHDYVSALHPWLLSLRGEIARADNVWDSNPPEYYDKMMVEHAGPENIMVMDEARYVAGMRSGEQFQQLHRGTVQTQAQIRVNGETPILAPAGGPSRLEQLVARAESGDLEAAQQAISQATLQKVPHGLSPATVQALQDSYEREMVAEYERRDQEVYEMNRRTCPGLSTEALEEYMAEFREHTRAAMESRREQLRKIGRS</sequence>
<dbReference type="EMBL" id="JAQQWN010000006">
    <property type="protein sequence ID" value="KAK8080838.1"/>
    <property type="molecule type" value="Genomic_DNA"/>
</dbReference>
<name>A0ABR1WFG3_9PEZI</name>
<gene>
    <name evidence="1" type="ORF">PG997_008656</name>
</gene>
<comment type="caution">
    <text evidence="1">The sequence shown here is derived from an EMBL/GenBank/DDBJ whole genome shotgun (WGS) entry which is preliminary data.</text>
</comment>
<keyword evidence="2" id="KW-1185">Reference proteome</keyword>
<reference evidence="1 2" key="1">
    <citation type="submission" date="2023-01" db="EMBL/GenBank/DDBJ databases">
        <title>Analysis of 21 Apiospora genomes using comparative genomics revels a genus with tremendous synthesis potential of carbohydrate active enzymes and secondary metabolites.</title>
        <authorList>
            <person name="Sorensen T."/>
        </authorList>
    </citation>
    <scope>NUCLEOTIDE SEQUENCE [LARGE SCALE GENOMIC DNA]</scope>
    <source>
        <strain evidence="1 2">CBS 114990</strain>
    </source>
</reference>
<dbReference type="RefSeq" id="XP_066668313.1">
    <property type="nucleotide sequence ID" value="XM_066812971.1"/>
</dbReference>
<accession>A0ABR1WFG3</accession>